<dbReference type="InterPro" id="IPR039558">
    <property type="entry name" value="TPA1/OFD1_N"/>
</dbReference>
<proteinExistence type="predicted"/>
<keyword evidence="6" id="KW-1185">Reference proteome</keyword>
<dbReference type="RefSeq" id="WP_343845355.1">
    <property type="nucleotide sequence ID" value="NZ_BAAAEI010000014.1"/>
</dbReference>
<name>A0ABN0XCA3_9ALTE</name>
<evidence type="ECO:0000256" key="1">
    <source>
        <dbReference type="ARBA" id="ARBA00001961"/>
    </source>
</evidence>
<evidence type="ECO:0000259" key="4">
    <source>
        <dbReference type="SMART" id="SM00702"/>
    </source>
</evidence>
<dbReference type="InterPro" id="IPR051842">
    <property type="entry name" value="uS12_prolyl_hydroxylase"/>
</dbReference>
<keyword evidence="3" id="KW-0560">Oxidoreductase</keyword>
<dbReference type="PANTHER" id="PTHR12117:SF0">
    <property type="entry name" value="PROLYL 3-HYDROXYLASE OGFOD1"/>
    <property type="match status" value="1"/>
</dbReference>
<dbReference type="Proteomes" id="UP001501757">
    <property type="component" value="Unassembled WGS sequence"/>
</dbReference>
<keyword evidence="2" id="KW-0223">Dioxygenase</keyword>
<feature type="domain" description="Prolyl 4-hydroxylase alpha subunit" evidence="4">
    <location>
        <begin position="48"/>
        <end position="230"/>
    </location>
</feature>
<dbReference type="PANTHER" id="PTHR12117">
    <property type="entry name" value="HISTONE ACETYLTRANSFERASE COMPLEX"/>
    <property type="match status" value="1"/>
</dbReference>
<dbReference type="EMBL" id="BAAAEI010000014">
    <property type="protein sequence ID" value="GAA0360177.1"/>
    <property type="molecule type" value="Genomic_DNA"/>
</dbReference>
<protein>
    <submittedName>
        <fullName evidence="5">2OG-Fe(II) oxygenase family protein</fullName>
    </submittedName>
</protein>
<reference evidence="5 6" key="1">
    <citation type="journal article" date="2019" name="Int. J. Syst. Evol. Microbiol.">
        <title>The Global Catalogue of Microorganisms (GCM) 10K type strain sequencing project: providing services to taxonomists for standard genome sequencing and annotation.</title>
        <authorList>
            <consortium name="The Broad Institute Genomics Platform"/>
            <consortium name="The Broad Institute Genome Sequencing Center for Infectious Disease"/>
            <person name="Wu L."/>
            <person name="Ma J."/>
        </authorList>
    </citation>
    <scope>NUCLEOTIDE SEQUENCE [LARGE SCALE GENOMIC DNA]</scope>
    <source>
        <strain evidence="5 6">JCM 13378</strain>
    </source>
</reference>
<comment type="cofactor">
    <cofactor evidence="1">
        <name>L-ascorbate</name>
        <dbReference type="ChEBI" id="CHEBI:38290"/>
    </cofactor>
</comment>
<evidence type="ECO:0000313" key="6">
    <source>
        <dbReference type="Proteomes" id="UP001501757"/>
    </source>
</evidence>
<organism evidence="5 6">
    <name type="scientific">Bowmanella denitrificans</name>
    <dbReference type="NCBI Taxonomy" id="366582"/>
    <lineage>
        <taxon>Bacteria</taxon>
        <taxon>Pseudomonadati</taxon>
        <taxon>Pseudomonadota</taxon>
        <taxon>Gammaproteobacteria</taxon>
        <taxon>Alteromonadales</taxon>
        <taxon>Alteromonadaceae</taxon>
        <taxon>Bowmanella</taxon>
    </lineage>
</organism>
<accession>A0ABN0XCA3</accession>
<gene>
    <name evidence="5" type="ORF">GCM10009092_25490</name>
</gene>
<comment type="caution">
    <text evidence="5">The sequence shown here is derived from an EMBL/GenBank/DDBJ whole genome shotgun (WGS) entry which is preliminary data.</text>
</comment>
<sequence>MQLQCDVSAARSDMDKLGRVRLPAVLTQQDLAALHQEIVQINNWNLVTRMQGRHLDLDANAMQMLPQAQLHEFQQRLAAEPGFTYLFENYPVYDKWHAGQLAATPQLARLFSSLNSDAFLDNMRELLRAPDIGFADAQLTCYRSGHFLKLHDDAIEGKARVAAFVLSLTDNWQESWGGMLEFYGQDGQVTERFSPELNCLSLFKVPIPHAVSRVQPGIPNSRISVTGWLRSGRDPGP</sequence>
<dbReference type="Gene3D" id="2.60.120.620">
    <property type="entry name" value="q2cbj1_9rhob like domain"/>
    <property type="match status" value="1"/>
</dbReference>
<dbReference type="Pfam" id="PF13661">
    <property type="entry name" value="2OG-FeII_Oxy_4"/>
    <property type="match status" value="1"/>
</dbReference>
<evidence type="ECO:0000256" key="2">
    <source>
        <dbReference type="ARBA" id="ARBA00022964"/>
    </source>
</evidence>
<dbReference type="InterPro" id="IPR006620">
    <property type="entry name" value="Pro_4_hyd_alph"/>
</dbReference>
<evidence type="ECO:0000313" key="5">
    <source>
        <dbReference type="EMBL" id="GAA0360177.1"/>
    </source>
</evidence>
<dbReference type="SMART" id="SM00702">
    <property type="entry name" value="P4Hc"/>
    <property type="match status" value="1"/>
</dbReference>
<evidence type="ECO:0000256" key="3">
    <source>
        <dbReference type="ARBA" id="ARBA00023002"/>
    </source>
</evidence>